<comment type="caution">
    <text evidence="3">The sequence shown here is derived from an EMBL/GenBank/DDBJ whole genome shotgun (WGS) entry which is preliminary data.</text>
</comment>
<dbReference type="STRING" id="53326.A0A016WWZ0"/>
<dbReference type="GO" id="GO:0003824">
    <property type="term" value="F:catalytic activity"/>
    <property type="evidence" value="ECO:0007669"/>
    <property type="project" value="InterPro"/>
</dbReference>
<feature type="region of interest" description="Disordered" evidence="1">
    <location>
        <begin position="64"/>
        <end position="93"/>
    </location>
</feature>
<sequence>MKSGRLSLTKHCIHSYARKDFTKEELEYDRALRRKAGALNQLEGKLVYVVRDLTIHKLRNPRALPYQASTQNNPQDSMLASNSPISTDSPLQHTPTLKISISEGTQHAPPSGRYDPGLGAMQRNQYGPLLNSCLNSNINSNLNKFTNRFVLFNSRSIVNKLPDLGMLLSHNPYGVFITENWCKPHTIPDALLSYKNCYNVFRCDRRGLRPGGGVAVLIHKLMPHSLVAIKDFSDFCQVICIQISNDKEPTLVVTVYRSPSCSDTDLAQCLGFINALLSHWSFSAMVIGDFNFPLIYWVNMTHRGGSGPASSRNFLEFAKLNGLVQLVRKPTHGLNTLDIILATHPDQVKDIVIGAPFSTSDHNTISFEIVGCHAKSEKSVCSPRNSAKGNYNGIVSELATIDWIGVINCSVTADQCYSKFVSICRDLIDRYIPPIRGNPKNDLRPALSKKRRCLQSKVDFYHRNLHKYNRVYYKYARKLKRKLALRAASEEQRVANSRNPKLFLGIATINYSLALISQT</sequence>
<evidence type="ECO:0000313" key="4">
    <source>
        <dbReference type="Proteomes" id="UP000024635"/>
    </source>
</evidence>
<protein>
    <recommendedName>
        <fullName evidence="2">Endonuclease/exonuclease/phosphatase domain-containing protein</fullName>
    </recommendedName>
</protein>
<dbReference type="Gene3D" id="3.60.10.10">
    <property type="entry name" value="Endonuclease/exonuclease/phosphatase"/>
    <property type="match status" value="1"/>
</dbReference>
<dbReference type="SUPFAM" id="SSF56219">
    <property type="entry name" value="DNase I-like"/>
    <property type="match status" value="1"/>
</dbReference>
<accession>A0A016WWZ0</accession>
<keyword evidence="4" id="KW-1185">Reference proteome</keyword>
<dbReference type="AlphaFoldDB" id="A0A016WWZ0"/>
<dbReference type="InterPro" id="IPR005135">
    <property type="entry name" value="Endo/exonuclease/phosphatase"/>
</dbReference>
<evidence type="ECO:0000256" key="1">
    <source>
        <dbReference type="SAM" id="MobiDB-lite"/>
    </source>
</evidence>
<dbReference type="InterPro" id="IPR036691">
    <property type="entry name" value="Endo/exonu/phosph_ase_sf"/>
</dbReference>
<organism evidence="3 4">
    <name type="scientific">Ancylostoma ceylanicum</name>
    <dbReference type="NCBI Taxonomy" id="53326"/>
    <lineage>
        <taxon>Eukaryota</taxon>
        <taxon>Metazoa</taxon>
        <taxon>Ecdysozoa</taxon>
        <taxon>Nematoda</taxon>
        <taxon>Chromadorea</taxon>
        <taxon>Rhabditida</taxon>
        <taxon>Rhabditina</taxon>
        <taxon>Rhabditomorpha</taxon>
        <taxon>Strongyloidea</taxon>
        <taxon>Ancylostomatidae</taxon>
        <taxon>Ancylostomatinae</taxon>
        <taxon>Ancylostoma</taxon>
    </lineage>
</organism>
<gene>
    <name evidence="3" type="primary">Acey_s0473.g2116</name>
    <name evidence="3" type="ORF">Y032_0473g2116</name>
</gene>
<dbReference type="Pfam" id="PF14529">
    <property type="entry name" value="Exo_endo_phos_2"/>
    <property type="match status" value="1"/>
</dbReference>
<dbReference type="OrthoDB" id="5859941at2759"/>
<dbReference type="GO" id="GO:0007508">
    <property type="term" value="P:larval heart development"/>
    <property type="evidence" value="ECO:0007669"/>
    <property type="project" value="TreeGrafter"/>
</dbReference>
<reference evidence="4" key="1">
    <citation type="journal article" date="2015" name="Nat. Genet.">
        <title>The genome and transcriptome of the zoonotic hookworm Ancylostoma ceylanicum identify infection-specific gene families.</title>
        <authorList>
            <person name="Schwarz E.M."/>
            <person name="Hu Y."/>
            <person name="Antoshechkin I."/>
            <person name="Miller M.M."/>
            <person name="Sternberg P.W."/>
            <person name="Aroian R.V."/>
        </authorList>
    </citation>
    <scope>NUCLEOTIDE SEQUENCE</scope>
    <source>
        <strain evidence="4">HY135</strain>
    </source>
</reference>
<feature type="compositionally biased region" description="Polar residues" evidence="1">
    <location>
        <begin position="67"/>
        <end position="93"/>
    </location>
</feature>
<dbReference type="GO" id="GO:0061343">
    <property type="term" value="P:cell adhesion involved in heart morphogenesis"/>
    <property type="evidence" value="ECO:0007669"/>
    <property type="project" value="TreeGrafter"/>
</dbReference>
<dbReference type="PANTHER" id="PTHR33395:SF22">
    <property type="entry name" value="REVERSE TRANSCRIPTASE DOMAIN-CONTAINING PROTEIN"/>
    <property type="match status" value="1"/>
</dbReference>
<dbReference type="Proteomes" id="UP000024635">
    <property type="component" value="Unassembled WGS sequence"/>
</dbReference>
<dbReference type="EMBL" id="JARK01000073">
    <property type="protein sequence ID" value="EYC44081.1"/>
    <property type="molecule type" value="Genomic_DNA"/>
</dbReference>
<name>A0A016WWZ0_9BILA</name>
<evidence type="ECO:0000313" key="3">
    <source>
        <dbReference type="EMBL" id="EYC44081.1"/>
    </source>
</evidence>
<evidence type="ECO:0000259" key="2">
    <source>
        <dbReference type="Pfam" id="PF14529"/>
    </source>
</evidence>
<proteinExistence type="predicted"/>
<dbReference type="PANTHER" id="PTHR33395">
    <property type="entry name" value="TRANSCRIPTASE, PUTATIVE-RELATED-RELATED"/>
    <property type="match status" value="1"/>
</dbReference>
<dbReference type="GO" id="GO:0031012">
    <property type="term" value="C:extracellular matrix"/>
    <property type="evidence" value="ECO:0007669"/>
    <property type="project" value="TreeGrafter"/>
</dbReference>
<feature type="domain" description="Endonuclease/exonuclease/phosphatase" evidence="2">
    <location>
        <begin position="251"/>
        <end position="365"/>
    </location>
</feature>